<dbReference type="InterPro" id="IPR050570">
    <property type="entry name" value="Cell_wall_metabolism_enzyme"/>
</dbReference>
<feature type="domain" description="M23ase beta-sheet core" evidence="3">
    <location>
        <begin position="157"/>
        <end position="259"/>
    </location>
</feature>
<dbReference type="InterPro" id="IPR011055">
    <property type="entry name" value="Dup_hybrid_motif"/>
</dbReference>
<accession>A0A419V931</accession>
<dbReference type="SUPFAM" id="SSF51261">
    <property type="entry name" value="Duplicated hybrid motif"/>
    <property type="match status" value="1"/>
</dbReference>
<feature type="compositionally biased region" description="Polar residues" evidence="1">
    <location>
        <begin position="114"/>
        <end position="137"/>
    </location>
</feature>
<keyword evidence="5" id="KW-1185">Reference proteome</keyword>
<organism evidence="4 5">
    <name type="scientific">Sinobaca qinghaiensis</name>
    <dbReference type="NCBI Taxonomy" id="342944"/>
    <lineage>
        <taxon>Bacteria</taxon>
        <taxon>Bacillati</taxon>
        <taxon>Bacillota</taxon>
        <taxon>Bacilli</taxon>
        <taxon>Bacillales</taxon>
        <taxon>Sporolactobacillaceae</taxon>
        <taxon>Sinobaca</taxon>
    </lineage>
</organism>
<dbReference type="Gene3D" id="2.70.70.10">
    <property type="entry name" value="Glucose Permease (Domain IIA)"/>
    <property type="match status" value="1"/>
</dbReference>
<feature type="region of interest" description="Disordered" evidence="1">
    <location>
        <begin position="113"/>
        <end position="145"/>
    </location>
</feature>
<evidence type="ECO:0000259" key="2">
    <source>
        <dbReference type="Pfam" id="PF01471"/>
    </source>
</evidence>
<dbReference type="Proteomes" id="UP000285120">
    <property type="component" value="Unassembled WGS sequence"/>
</dbReference>
<dbReference type="Pfam" id="PF01551">
    <property type="entry name" value="Peptidase_M23"/>
    <property type="match status" value="1"/>
</dbReference>
<comment type="caution">
    <text evidence="4">The sequence shown here is derived from an EMBL/GenBank/DDBJ whole genome shotgun (WGS) entry which is preliminary data.</text>
</comment>
<dbReference type="RefSeq" id="WP_120191833.1">
    <property type="nucleotide sequence ID" value="NZ_RAPK01000006.1"/>
</dbReference>
<evidence type="ECO:0000259" key="3">
    <source>
        <dbReference type="Pfam" id="PF01551"/>
    </source>
</evidence>
<dbReference type="EMBL" id="RAPK01000006">
    <property type="protein sequence ID" value="RKD76429.1"/>
    <property type="molecule type" value="Genomic_DNA"/>
</dbReference>
<dbReference type="PANTHER" id="PTHR21666">
    <property type="entry name" value="PEPTIDASE-RELATED"/>
    <property type="match status" value="1"/>
</dbReference>
<protein>
    <submittedName>
        <fullName evidence="4">Putative peptidoglycan binding protein</fullName>
    </submittedName>
</protein>
<evidence type="ECO:0000313" key="5">
    <source>
        <dbReference type="Proteomes" id="UP000285120"/>
    </source>
</evidence>
<dbReference type="PANTHER" id="PTHR21666:SF270">
    <property type="entry name" value="MUREIN HYDROLASE ACTIVATOR ENVC"/>
    <property type="match status" value="1"/>
</dbReference>
<gene>
    <name evidence="4" type="ORF">ATL39_0646</name>
</gene>
<feature type="domain" description="Peptidoglycan binding-like" evidence="2">
    <location>
        <begin position="52"/>
        <end position="107"/>
    </location>
</feature>
<dbReference type="SUPFAM" id="SSF47090">
    <property type="entry name" value="PGBD-like"/>
    <property type="match status" value="1"/>
</dbReference>
<dbReference type="CDD" id="cd12797">
    <property type="entry name" value="M23_peptidase"/>
    <property type="match status" value="1"/>
</dbReference>
<dbReference type="AlphaFoldDB" id="A0A419V931"/>
<evidence type="ECO:0000256" key="1">
    <source>
        <dbReference type="SAM" id="MobiDB-lite"/>
    </source>
</evidence>
<dbReference type="Gene3D" id="1.10.101.10">
    <property type="entry name" value="PGBD-like superfamily/PGBD"/>
    <property type="match status" value="1"/>
</dbReference>
<dbReference type="OrthoDB" id="9805070at2"/>
<reference evidence="4 5" key="1">
    <citation type="submission" date="2018-09" db="EMBL/GenBank/DDBJ databases">
        <title>Genomic Encyclopedia of Archaeal and Bacterial Type Strains, Phase II (KMG-II): from individual species to whole genera.</title>
        <authorList>
            <person name="Goeker M."/>
        </authorList>
    </citation>
    <scope>NUCLEOTIDE SEQUENCE [LARGE SCALE GENOMIC DNA]</scope>
    <source>
        <strain evidence="4 5">DSM 17008</strain>
    </source>
</reference>
<dbReference type="Pfam" id="PF01471">
    <property type="entry name" value="PG_binding_1"/>
    <property type="match status" value="1"/>
</dbReference>
<dbReference type="InterPro" id="IPR036366">
    <property type="entry name" value="PGBDSf"/>
</dbReference>
<proteinExistence type="predicted"/>
<dbReference type="InterPro" id="IPR002477">
    <property type="entry name" value="Peptidoglycan-bd-like"/>
</dbReference>
<name>A0A419V931_9BACL</name>
<dbReference type="InterPro" id="IPR016047">
    <property type="entry name" value="M23ase_b-sheet_dom"/>
</dbReference>
<dbReference type="GO" id="GO:0004222">
    <property type="term" value="F:metalloendopeptidase activity"/>
    <property type="evidence" value="ECO:0007669"/>
    <property type="project" value="TreeGrafter"/>
</dbReference>
<sequence>MFCQRPIDILTLRTFMKKFILTSIVGTALLAGPVAGADAAVGDQTLRDGMNHSDVSELQELLNEKGHDAGSVDGIFGPNTESAVKSLQSSEGLSVDGVAGNNTFDAMNLEAAGNTGSSASSEKVAGASTSEASQSAGFINPANGPVSSEYGPRGGGMHNGIDVASGGQSNIAVKSAASGTVKQATTMSGYGNTVIVEHTVNGQTYETLYAHLASINVSAGQSVGQGESVGVMGNTGQSTGTHLHFEIHEGAWNGAKSNAVDPRNYVSF</sequence>
<evidence type="ECO:0000313" key="4">
    <source>
        <dbReference type="EMBL" id="RKD76429.1"/>
    </source>
</evidence>
<dbReference type="InterPro" id="IPR036365">
    <property type="entry name" value="PGBD-like_sf"/>
</dbReference>